<gene>
    <name evidence="6" type="ORF">BOX15_Mlig005517g1</name>
</gene>
<dbReference type="AlphaFoldDB" id="A0A267FF79"/>
<protein>
    <recommendedName>
        <fullName evidence="5">RING-type domain-containing protein</fullName>
    </recommendedName>
</protein>
<dbReference type="Gene3D" id="3.30.40.10">
    <property type="entry name" value="Zinc/RING finger domain, C3HC4 (zinc finger)"/>
    <property type="match status" value="1"/>
</dbReference>
<dbReference type="GO" id="GO:0005634">
    <property type="term" value="C:nucleus"/>
    <property type="evidence" value="ECO:0007669"/>
    <property type="project" value="TreeGrafter"/>
</dbReference>
<dbReference type="InterPro" id="IPR050784">
    <property type="entry name" value="IAP"/>
</dbReference>
<keyword evidence="2 4" id="KW-0863">Zinc-finger</keyword>
<dbReference type="GO" id="GO:0051726">
    <property type="term" value="P:regulation of cell cycle"/>
    <property type="evidence" value="ECO:0007669"/>
    <property type="project" value="TreeGrafter"/>
</dbReference>
<feature type="domain" description="RING-type" evidence="5">
    <location>
        <begin position="631"/>
        <end position="666"/>
    </location>
</feature>
<evidence type="ECO:0000313" key="7">
    <source>
        <dbReference type="Proteomes" id="UP000215902"/>
    </source>
</evidence>
<evidence type="ECO:0000256" key="2">
    <source>
        <dbReference type="ARBA" id="ARBA00022771"/>
    </source>
</evidence>
<evidence type="ECO:0000259" key="5">
    <source>
        <dbReference type="PROSITE" id="PS50089"/>
    </source>
</evidence>
<dbReference type="GO" id="GO:0008270">
    <property type="term" value="F:zinc ion binding"/>
    <property type="evidence" value="ECO:0007669"/>
    <property type="project" value="UniProtKB-KW"/>
</dbReference>
<evidence type="ECO:0000256" key="3">
    <source>
        <dbReference type="ARBA" id="ARBA00022833"/>
    </source>
</evidence>
<comment type="caution">
    <text evidence="6">The sequence shown here is derived from an EMBL/GenBank/DDBJ whole genome shotgun (WGS) entry which is preliminary data.</text>
</comment>
<proteinExistence type="inferred from homology"/>
<keyword evidence="3" id="KW-0862">Zinc</keyword>
<comment type="similarity">
    <text evidence="1">Belongs to the IAP family.</text>
</comment>
<dbReference type="EMBL" id="NIVC01001150">
    <property type="protein sequence ID" value="PAA71652.1"/>
    <property type="molecule type" value="Genomic_DNA"/>
</dbReference>
<dbReference type="Gene3D" id="1.10.1170.10">
    <property type="entry name" value="Inhibitor Of Apoptosis Protein (2mihbC-IAP-1), Chain A"/>
    <property type="match status" value="2"/>
</dbReference>
<evidence type="ECO:0000256" key="1">
    <source>
        <dbReference type="ARBA" id="ARBA00006672"/>
    </source>
</evidence>
<dbReference type="Pfam" id="PF00653">
    <property type="entry name" value="BIR"/>
    <property type="match status" value="2"/>
</dbReference>
<keyword evidence="7" id="KW-1185">Reference proteome</keyword>
<dbReference type="PANTHER" id="PTHR10044:SF139">
    <property type="entry name" value="DEATH-ASSOCIATED INHIBITOR OF APOPTOSIS 2"/>
    <property type="match status" value="1"/>
</dbReference>
<dbReference type="InterPro" id="IPR001841">
    <property type="entry name" value="Znf_RING"/>
</dbReference>
<accession>A0A267FF79</accession>
<dbReference type="Proteomes" id="UP000215902">
    <property type="component" value="Unassembled WGS sequence"/>
</dbReference>
<dbReference type="InterPro" id="IPR013083">
    <property type="entry name" value="Znf_RING/FYVE/PHD"/>
</dbReference>
<evidence type="ECO:0000313" key="6">
    <source>
        <dbReference type="EMBL" id="PAA71652.1"/>
    </source>
</evidence>
<dbReference type="OrthoDB" id="66726at2759"/>
<dbReference type="PROSITE" id="PS50089">
    <property type="entry name" value="ZF_RING_2"/>
    <property type="match status" value="1"/>
</dbReference>
<dbReference type="PANTHER" id="PTHR10044">
    <property type="entry name" value="INHIBITOR OF APOPTOSIS"/>
    <property type="match status" value="1"/>
</dbReference>
<dbReference type="GO" id="GO:0005737">
    <property type="term" value="C:cytoplasm"/>
    <property type="evidence" value="ECO:0007669"/>
    <property type="project" value="TreeGrafter"/>
</dbReference>
<dbReference type="SUPFAM" id="SSF57924">
    <property type="entry name" value="Inhibitor of apoptosis (IAP) repeat"/>
    <property type="match status" value="2"/>
</dbReference>
<dbReference type="STRING" id="282301.A0A267FF79"/>
<organism evidence="6 7">
    <name type="scientific">Macrostomum lignano</name>
    <dbReference type="NCBI Taxonomy" id="282301"/>
    <lineage>
        <taxon>Eukaryota</taxon>
        <taxon>Metazoa</taxon>
        <taxon>Spiralia</taxon>
        <taxon>Lophotrochozoa</taxon>
        <taxon>Platyhelminthes</taxon>
        <taxon>Rhabditophora</taxon>
        <taxon>Macrostomorpha</taxon>
        <taxon>Macrostomida</taxon>
        <taxon>Macrostomidae</taxon>
        <taxon>Macrostomum</taxon>
    </lineage>
</organism>
<name>A0A267FF79_9PLAT</name>
<dbReference type="SMART" id="SM00238">
    <property type="entry name" value="BIR"/>
    <property type="match status" value="2"/>
</dbReference>
<reference evidence="6 7" key="1">
    <citation type="submission" date="2017-06" db="EMBL/GenBank/DDBJ databases">
        <title>A platform for efficient transgenesis in Macrostomum lignano, a flatworm model organism for stem cell research.</title>
        <authorList>
            <person name="Berezikov E."/>
        </authorList>
    </citation>
    <scope>NUCLEOTIDE SEQUENCE [LARGE SCALE GENOMIC DNA]</scope>
    <source>
        <strain evidence="6">DV1</strain>
        <tissue evidence="6">Whole organism</tissue>
    </source>
</reference>
<keyword evidence="2 4" id="KW-0479">Metal-binding</keyword>
<dbReference type="InterPro" id="IPR001370">
    <property type="entry name" value="BIR_rpt"/>
</dbReference>
<evidence type="ECO:0000256" key="4">
    <source>
        <dbReference type="PROSITE-ProRule" id="PRU00175"/>
    </source>
</evidence>
<dbReference type="CDD" id="cd00022">
    <property type="entry name" value="BIR"/>
    <property type="match status" value="1"/>
</dbReference>
<sequence length="678" mass="74811">MASGAPLQFDNANHGACHDGRIQGWIKAAPSDFSDHDYKSPQPQVQRKQDLSLEQRQLCGNNKSASNSVEKHGKRAHPRVLERRAANEADPIRRLMDYLSRSKISVSVASSRPNDDDLIKSIGILDCIIAALSRGYKFYCDKKLLKLQESVVSKGYVSAYKLCIQLKHYKQISPRRSTSVQCEPQILNFKDRPFDMSHLPAGIPIEKSNMKYEVNRLSSFNLSGKQVKFKTGQKPETLAANGFFYLQESDRVKCAFCLGTLFNWDPNEDVAEAHRLRFATCPMLLSLDVGNVPIQKPEDAKVRLSTQCTEAEVVPVAATAEFDSQPASTAAIAAENLSAIAAPLQQADSELEREAQLSRRPRPPVSSATAAAACSPTAAGNLELLARSLQIAAGSGKAATYHPMCHPAWRDRRCRQEALARLSGSVRPVPADQLADAGFFPLAGQPLGATACHWCGLRVLHLAGEDDPWVEHARWSPRCCHLLLERGHAFVLYSRARHPPYPLQPLPAASETAPIAADPSAPSATASLVDYRIEPRFFKAREDFPPALGLLQLGCDPDDAKTAQFLQLKTAGDDFQSSELFLESTLTQLRQRHSQGLSGREFFERAQRDQSLISNREPKPLGDEELDWRACKVCMDSIINVTLLNCNHLCCCSRCAKNLDTCPLCRSPISAIMLVNMD</sequence>
<dbReference type="Pfam" id="PF13920">
    <property type="entry name" value="zf-C3HC4_3"/>
    <property type="match status" value="1"/>
</dbReference>
<dbReference type="PROSITE" id="PS50143">
    <property type="entry name" value="BIR_REPEAT_2"/>
    <property type="match status" value="2"/>
</dbReference>